<evidence type="ECO:0000313" key="14">
    <source>
        <dbReference type="Proteomes" id="UP000095751"/>
    </source>
</evidence>
<dbReference type="FunCoup" id="A0A1E7EZG5">
    <property type="interactions" value="19"/>
</dbReference>
<evidence type="ECO:0000256" key="7">
    <source>
        <dbReference type="ARBA" id="ARBA00023002"/>
    </source>
</evidence>
<dbReference type="InterPro" id="IPR017927">
    <property type="entry name" value="FAD-bd_FR_type"/>
</dbReference>
<evidence type="ECO:0000256" key="8">
    <source>
        <dbReference type="ARBA" id="ARBA00047776"/>
    </source>
</evidence>
<dbReference type="InterPro" id="IPR017938">
    <property type="entry name" value="Riboflavin_synthase-like_b-brl"/>
</dbReference>
<evidence type="ECO:0000313" key="13">
    <source>
        <dbReference type="EMBL" id="OEU11321.1"/>
    </source>
</evidence>
<gene>
    <name evidence="13" type="primary">FNR4</name>
    <name evidence="13" type="ORF">FRACYDRAFT_246398</name>
</gene>
<keyword evidence="11" id="KW-0472">Membrane</keyword>
<feature type="binding site" evidence="9">
    <location>
        <position position="421"/>
    </location>
    <ligand>
        <name>NADP(+)</name>
        <dbReference type="ChEBI" id="CHEBI:58349"/>
    </ligand>
</feature>
<feature type="binding site" evidence="9">
    <location>
        <begin position="449"/>
        <end position="450"/>
    </location>
    <ligand>
        <name>NADP(+)</name>
        <dbReference type="ChEBI" id="CHEBI:58349"/>
    </ligand>
</feature>
<keyword evidence="6 9" id="KW-0521">NADP</keyword>
<evidence type="ECO:0000256" key="2">
    <source>
        <dbReference type="ARBA" id="ARBA00008312"/>
    </source>
</evidence>
<dbReference type="SUPFAM" id="SSF63380">
    <property type="entry name" value="Riboflavin synthase domain-like"/>
    <property type="match status" value="1"/>
</dbReference>
<evidence type="ECO:0000256" key="1">
    <source>
        <dbReference type="ARBA" id="ARBA00001974"/>
    </source>
</evidence>
<keyword evidence="7" id="KW-0560">Oxidoreductase</keyword>
<feature type="binding site" evidence="9">
    <location>
        <begin position="374"/>
        <end position="375"/>
    </location>
    <ligand>
        <name>NADP(+)</name>
        <dbReference type="ChEBI" id="CHEBI:58349"/>
    </ligand>
</feature>
<evidence type="ECO:0000256" key="6">
    <source>
        <dbReference type="ARBA" id="ARBA00022857"/>
    </source>
</evidence>
<dbReference type="PRINTS" id="PR00371">
    <property type="entry name" value="FPNCR"/>
</dbReference>
<comment type="catalytic activity">
    <reaction evidence="8">
        <text>2 reduced [2Fe-2S]-[ferredoxin] + NADP(+) + H(+) = 2 oxidized [2Fe-2S]-[ferredoxin] + NADPH</text>
        <dbReference type="Rhea" id="RHEA:20125"/>
        <dbReference type="Rhea" id="RHEA-COMP:10000"/>
        <dbReference type="Rhea" id="RHEA-COMP:10001"/>
        <dbReference type="ChEBI" id="CHEBI:15378"/>
        <dbReference type="ChEBI" id="CHEBI:33737"/>
        <dbReference type="ChEBI" id="CHEBI:33738"/>
        <dbReference type="ChEBI" id="CHEBI:57783"/>
        <dbReference type="ChEBI" id="CHEBI:58349"/>
        <dbReference type="EC" id="1.18.1.2"/>
    </reaction>
</comment>
<dbReference type="InterPro" id="IPR001433">
    <property type="entry name" value="OxRdtase_FAD/NAD-bd"/>
</dbReference>
<keyword evidence="11" id="KW-1133">Transmembrane helix</keyword>
<dbReference type="AlphaFoldDB" id="A0A1E7EZG5"/>
<name>A0A1E7EZG5_9STRA</name>
<dbReference type="PROSITE" id="PS51384">
    <property type="entry name" value="FAD_FR"/>
    <property type="match status" value="1"/>
</dbReference>
<organism evidence="13 14">
    <name type="scientific">Fragilariopsis cylindrus CCMP1102</name>
    <dbReference type="NCBI Taxonomy" id="635003"/>
    <lineage>
        <taxon>Eukaryota</taxon>
        <taxon>Sar</taxon>
        <taxon>Stramenopiles</taxon>
        <taxon>Ochrophyta</taxon>
        <taxon>Bacillariophyta</taxon>
        <taxon>Bacillariophyceae</taxon>
        <taxon>Bacillariophycidae</taxon>
        <taxon>Bacillariales</taxon>
        <taxon>Bacillariaceae</taxon>
        <taxon>Fragilariopsis</taxon>
    </lineage>
</organism>
<evidence type="ECO:0000256" key="5">
    <source>
        <dbReference type="ARBA" id="ARBA00022827"/>
    </source>
</evidence>
<dbReference type="OrthoDB" id="1688044at2759"/>
<dbReference type="InterPro" id="IPR039261">
    <property type="entry name" value="FNR_nucleotide-bd"/>
</dbReference>
<keyword evidence="14" id="KW-1185">Reference proteome</keyword>
<dbReference type="PANTHER" id="PTHR43314">
    <property type="match status" value="1"/>
</dbReference>
<evidence type="ECO:0000256" key="11">
    <source>
        <dbReference type="SAM" id="Phobius"/>
    </source>
</evidence>
<keyword evidence="4" id="KW-0285">Flavoprotein</keyword>
<sequence length="490" mass="53393">MVSLLRSNSNSSSSPTLSMAKMAILSLIIGVVIVTDAFVVIPQQQQQQQRMQQQRQQHNTKVMSIRPSRRLSMATTITTNDNSNSNNIRIKKAGGGITTIPSGSRDLLWDPASEGMCGMDGDVSIDERILRGIDFSMTSSTSTSTSASSSSSTSSNSVGVTTTGVITSAVVPEMLYSSQCWLEYLDQEEPYVAPTFAKATNPVKAIVLGRTSLITEDAPGDIQHIVLRLPEGFHYVEGQSLSVIPPGLTEKGKKQKPRLYSIASTRYGDLLDGTTVSLCVRKAEYYDPITGIIDDSKAGICSKFLCSATPGTEIDVAGPIGKTMILPKDSTKDIIMVATGTGIAPFRSFMHRLFVEQTTARHMYTGNAWLILGVPTSGSLLYKTEFDSMLQQTTTSPSQLNNLKINYAISREMTNKENGGKLYVQDVLKENSIELFSKLEAGAVIYFCGLKGMMPGILLALEEVATSQGIDWSTTLKKYQSNHQWHVEVY</sequence>
<dbReference type="EMBL" id="KV784369">
    <property type="protein sequence ID" value="OEU11321.1"/>
    <property type="molecule type" value="Genomic_DNA"/>
</dbReference>
<comment type="cofactor">
    <cofactor evidence="1">
        <name>FAD</name>
        <dbReference type="ChEBI" id="CHEBI:57692"/>
    </cofactor>
</comment>
<dbReference type="InterPro" id="IPR015701">
    <property type="entry name" value="FNR"/>
</dbReference>
<dbReference type="Gene3D" id="3.40.50.80">
    <property type="entry name" value="Nucleotide-binding domain of ferredoxin-NADP reductase (FNR) module"/>
    <property type="match status" value="1"/>
</dbReference>
<feature type="domain" description="FAD-binding FR-type" evidence="12">
    <location>
        <begin position="200"/>
        <end position="326"/>
    </location>
</feature>
<feature type="binding site" evidence="9">
    <location>
        <position position="341"/>
    </location>
    <ligand>
        <name>NADP(+)</name>
        <dbReference type="ChEBI" id="CHEBI:58349"/>
    </ligand>
</feature>
<evidence type="ECO:0000256" key="9">
    <source>
        <dbReference type="PIRSR" id="PIRSR000361-1"/>
    </source>
</evidence>
<feature type="region of interest" description="Disordered" evidence="10">
    <location>
        <begin position="140"/>
        <end position="159"/>
    </location>
</feature>
<feature type="binding site" evidence="9">
    <location>
        <begin position="410"/>
        <end position="411"/>
    </location>
    <ligand>
        <name>NADP(+)</name>
        <dbReference type="ChEBI" id="CHEBI:58349"/>
    </ligand>
</feature>
<dbReference type="Gene3D" id="2.40.30.10">
    <property type="entry name" value="Translation factors"/>
    <property type="match status" value="1"/>
</dbReference>
<feature type="binding site" evidence="9">
    <location>
        <position position="281"/>
    </location>
    <ligand>
        <name>NADP(+)</name>
        <dbReference type="ChEBI" id="CHEBI:58349"/>
    </ligand>
</feature>
<feature type="transmembrane region" description="Helical" evidence="11">
    <location>
        <begin position="20"/>
        <end position="41"/>
    </location>
</feature>
<keyword evidence="11" id="KW-0812">Transmembrane</keyword>
<dbReference type="GO" id="GO:0004324">
    <property type="term" value="F:ferredoxin-NADP+ reductase activity"/>
    <property type="evidence" value="ECO:0007669"/>
    <property type="project" value="UniProtKB-EC"/>
</dbReference>
<dbReference type="KEGG" id="fcy:FRACYDRAFT_246398"/>
<feature type="binding site" evidence="9">
    <location>
        <position position="261"/>
    </location>
    <ligand>
        <name>NADP(+)</name>
        <dbReference type="ChEBI" id="CHEBI:58349"/>
    </ligand>
</feature>
<dbReference type="InterPro" id="IPR001709">
    <property type="entry name" value="Flavoprot_Pyr_Nucl_cyt_Rdtase"/>
</dbReference>
<dbReference type="EC" id="1.18.1.2" evidence="3"/>
<evidence type="ECO:0000256" key="4">
    <source>
        <dbReference type="ARBA" id="ARBA00022630"/>
    </source>
</evidence>
<dbReference type="FunFam" id="3.40.50.80:FF:000008">
    <property type="entry name" value="Ferredoxin--NADP reductase, chloroplastic"/>
    <property type="match status" value="1"/>
</dbReference>
<dbReference type="Proteomes" id="UP000095751">
    <property type="component" value="Unassembled WGS sequence"/>
</dbReference>
<dbReference type="Pfam" id="PF00175">
    <property type="entry name" value="NAD_binding_1"/>
    <property type="match status" value="1"/>
</dbReference>
<dbReference type="SUPFAM" id="SSF52343">
    <property type="entry name" value="Ferredoxin reductase-like, C-terminal NADP-linked domain"/>
    <property type="match status" value="1"/>
</dbReference>
<evidence type="ECO:0000256" key="3">
    <source>
        <dbReference type="ARBA" id="ARBA00013223"/>
    </source>
</evidence>
<comment type="similarity">
    <text evidence="2">Belongs to the ferredoxin--NADP reductase type 1 family.</text>
</comment>
<keyword evidence="5" id="KW-0274">FAD</keyword>
<evidence type="ECO:0000256" key="10">
    <source>
        <dbReference type="SAM" id="MobiDB-lite"/>
    </source>
</evidence>
<proteinExistence type="inferred from homology"/>
<accession>A0A1E7EZG5</accession>
<feature type="binding site" evidence="9">
    <location>
        <position position="488"/>
    </location>
    <ligand>
        <name>NADP(+)</name>
        <dbReference type="ChEBI" id="CHEBI:58349"/>
    </ligand>
</feature>
<reference evidence="13 14" key="1">
    <citation type="submission" date="2016-09" db="EMBL/GenBank/DDBJ databases">
        <title>Extensive genetic diversity and differential bi-allelic expression allows diatom success in the polar Southern Ocean.</title>
        <authorList>
            <consortium name="DOE Joint Genome Institute"/>
            <person name="Mock T."/>
            <person name="Otillar R.P."/>
            <person name="Strauss J."/>
            <person name="Dupont C."/>
            <person name="Frickenhaus S."/>
            <person name="Maumus F."/>
            <person name="Mcmullan M."/>
            <person name="Sanges R."/>
            <person name="Schmutz J."/>
            <person name="Toseland A."/>
            <person name="Valas R."/>
            <person name="Veluchamy A."/>
            <person name="Ward B.J."/>
            <person name="Allen A."/>
            <person name="Barry K."/>
            <person name="Falciatore A."/>
            <person name="Ferrante M."/>
            <person name="Fortunato A.E."/>
            <person name="Gloeckner G."/>
            <person name="Gruber A."/>
            <person name="Hipkin R."/>
            <person name="Janech M."/>
            <person name="Kroth P."/>
            <person name="Leese F."/>
            <person name="Lindquist E."/>
            <person name="Lyon B.R."/>
            <person name="Martin J."/>
            <person name="Mayer C."/>
            <person name="Parker M."/>
            <person name="Quesneville H."/>
            <person name="Raymond J."/>
            <person name="Uhlig C."/>
            <person name="Valentin K.U."/>
            <person name="Worden A.Z."/>
            <person name="Armbrust E.V."/>
            <person name="Bowler C."/>
            <person name="Green B."/>
            <person name="Moulton V."/>
            <person name="Van Oosterhout C."/>
            <person name="Grigoriev I."/>
        </authorList>
    </citation>
    <scope>NUCLEOTIDE SEQUENCE [LARGE SCALE GENOMIC DNA]</scope>
    <source>
        <strain evidence="13 14">CCMP1102</strain>
    </source>
</reference>
<evidence type="ECO:0000259" key="12">
    <source>
        <dbReference type="PROSITE" id="PS51384"/>
    </source>
</evidence>
<dbReference type="InParanoid" id="A0A1E7EZG5"/>
<protein>
    <recommendedName>
        <fullName evidence="3">ferredoxin--NADP(+) reductase</fullName>
        <ecNumber evidence="3">1.18.1.2</ecNumber>
    </recommendedName>
</protein>